<comment type="caution">
    <text evidence="1">The sequence shown here is derived from an EMBL/GenBank/DDBJ whole genome shotgun (WGS) entry which is preliminary data.</text>
</comment>
<protein>
    <submittedName>
        <fullName evidence="1">Uncharacterized protein</fullName>
    </submittedName>
</protein>
<dbReference type="Proteomes" id="UP000635606">
    <property type="component" value="Unassembled WGS sequence"/>
</dbReference>
<dbReference type="EMBL" id="BOPH01000149">
    <property type="protein sequence ID" value="GIJ75104.1"/>
    <property type="molecule type" value="Genomic_DNA"/>
</dbReference>
<name>A0A8J4A3C2_9ACTN</name>
<gene>
    <name evidence="1" type="ORF">Voc01_100210</name>
</gene>
<keyword evidence="2" id="KW-1185">Reference proteome</keyword>
<reference evidence="1" key="1">
    <citation type="submission" date="2021-01" db="EMBL/GenBank/DDBJ databases">
        <title>Whole genome shotgun sequence of Virgisporangium ochraceum NBRC 16418.</title>
        <authorList>
            <person name="Komaki H."/>
            <person name="Tamura T."/>
        </authorList>
    </citation>
    <scope>NUCLEOTIDE SEQUENCE</scope>
    <source>
        <strain evidence="1">NBRC 16418</strain>
    </source>
</reference>
<organism evidence="1 2">
    <name type="scientific">Virgisporangium ochraceum</name>
    <dbReference type="NCBI Taxonomy" id="65505"/>
    <lineage>
        <taxon>Bacteria</taxon>
        <taxon>Bacillati</taxon>
        <taxon>Actinomycetota</taxon>
        <taxon>Actinomycetes</taxon>
        <taxon>Micromonosporales</taxon>
        <taxon>Micromonosporaceae</taxon>
        <taxon>Virgisporangium</taxon>
    </lineage>
</organism>
<sequence length="62" mass="6963">MKPARGVCVITVERQAAAVCLISVSTLLDVTEPHEESRRHFLTQREALADVQRFLRDVTAVE</sequence>
<proteinExistence type="predicted"/>
<evidence type="ECO:0000313" key="1">
    <source>
        <dbReference type="EMBL" id="GIJ75104.1"/>
    </source>
</evidence>
<evidence type="ECO:0000313" key="2">
    <source>
        <dbReference type="Proteomes" id="UP000635606"/>
    </source>
</evidence>
<dbReference type="AlphaFoldDB" id="A0A8J4A3C2"/>
<accession>A0A8J4A3C2</accession>